<dbReference type="AlphaFoldDB" id="A0A0S2HW33"/>
<comment type="subcellular location">
    <subcellularLocation>
        <location evidence="1">Cell outer membrane</location>
    </subcellularLocation>
</comment>
<gene>
    <name evidence="4" type="ORF">L21SP5_00592</name>
</gene>
<keyword evidence="5" id="KW-1185">Reference proteome</keyword>
<dbReference type="OrthoDB" id="1000192at2"/>
<dbReference type="SUPFAM" id="SSF56935">
    <property type="entry name" value="Porins"/>
    <property type="match status" value="1"/>
</dbReference>
<dbReference type="RefSeq" id="WP_057951830.1">
    <property type="nucleotide sequence ID" value="NZ_CP013118.1"/>
</dbReference>
<accession>A0A0S2HW33</accession>
<evidence type="ECO:0000256" key="1">
    <source>
        <dbReference type="ARBA" id="ARBA00004442"/>
    </source>
</evidence>
<organism evidence="4 5">
    <name type="scientific">Salinivirga cyanobacteriivorans</name>
    <dbReference type="NCBI Taxonomy" id="1307839"/>
    <lineage>
        <taxon>Bacteria</taxon>
        <taxon>Pseudomonadati</taxon>
        <taxon>Bacteroidota</taxon>
        <taxon>Bacteroidia</taxon>
        <taxon>Bacteroidales</taxon>
        <taxon>Salinivirgaceae</taxon>
        <taxon>Salinivirga</taxon>
    </lineage>
</organism>
<protein>
    <recommendedName>
        <fullName evidence="6">Outer membrane cobalamin receptor protein</fullName>
    </recommendedName>
</protein>
<evidence type="ECO:0008006" key="6">
    <source>
        <dbReference type="Google" id="ProtNLM"/>
    </source>
</evidence>
<dbReference type="KEGG" id="blq:L21SP5_00592"/>
<evidence type="ECO:0000256" key="2">
    <source>
        <dbReference type="ARBA" id="ARBA00023136"/>
    </source>
</evidence>
<dbReference type="EMBL" id="CP013118">
    <property type="protein sequence ID" value="ALO14267.1"/>
    <property type="molecule type" value="Genomic_DNA"/>
</dbReference>
<dbReference type="STRING" id="1307839.L21SP5_00592"/>
<proteinExistence type="predicted"/>
<keyword evidence="3" id="KW-0998">Cell outer membrane</keyword>
<evidence type="ECO:0000313" key="5">
    <source>
        <dbReference type="Proteomes" id="UP000064893"/>
    </source>
</evidence>
<keyword evidence="2" id="KW-0472">Membrane</keyword>
<evidence type="ECO:0000313" key="4">
    <source>
        <dbReference type="EMBL" id="ALO14267.1"/>
    </source>
</evidence>
<dbReference type="Gene3D" id="2.40.170.20">
    <property type="entry name" value="TonB-dependent receptor, beta-barrel domain"/>
    <property type="match status" value="1"/>
</dbReference>
<dbReference type="Proteomes" id="UP000064893">
    <property type="component" value="Chromosome"/>
</dbReference>
<dbReference type="InterPro" id="IPR036942">
    <property type="entry name" value="Beta-barrel_TonB_sf"/>
</dbReference>
<sequence length="563" mass="66033">MLRNIRNMNLKRIMKYIYHSASVVLFVFFAISVNAQSKVDVVKPYEPAIKDAYKISKMPIIHDTATIDVQFDYEIQPKPFQASFQPERIKPAKLKGEAPSLLERGYVLGGFGNYASPLFEARVHSLRSTNYQWNAYFQHESVNGKIKNQYGNKQFAGYSRNQLGAYGQRMFPAAVAYANVDFLNRKTYYYGRTLDVPAEDVQNTEYEKKDMAAQPLNRFALQMGINSTHMDSSHLNYKLYARFRHTNGRGDAKEDKTDIGADLDYYFNHQFIGTSGEIHYIQNQGMFDTLEHIFVDFNPWLGAFGRKWRIQAGVNTTYDQKTTDYMFYPDVKLHYNIVSFIMVPYFEFTGNYKLNTFQDIIDENHFIDPSLYVKPTNQKQIISGGLRGNVSSRFGFNVNVTWKDIKDQYFYVDASADDHVQYFGVVYDNMRHLRMLAEVSWKKAEVFNVLVQASYNQYSLDTLKHAYYRPVYEINAHLRYNLKDKIVLTSDLFYKGERYAHDWQNGDQKMKDIFDIHVGGEYRYNHYLSGFVQFKNILAQKRYEWLNYRLLGFQFMVGASYRF</sequence>
<dbReference type="GO" id="GO:0009279">
    <property type="term" value="C:cell outer membrane"/>
    <property type="evidence" value="ECO:0007669"/>
    <property type="project" value="UniProtKB-SubCell"/>
</dbReference>
<reference evidence="4 5" key="1">
    <citation type="submission" date="2015-11" db="EMBL/GenBank/DDBJ databases">
        <title>Description and complete genome sequence of a novel strain predominating in hypersaline microbial mats and representing a new family of the Bacteriodetes phylum.</title>
        <authorList>
            <person name="Spring S."/>
            <person name="Bunk B."/>
            <person name="Sproer C."/>
            <person name="Klenk H.-P."/>
        </authorList>
    </citation>
    <scope>NUCLEOTIDE SEQUENCE [LARGE SCALE GENOMIC DNA]</scope>
    <source>
        <strain evidence="4 5">L21-Spi-D4</strain>
    </source>
</reference>
<evidence type="ECO:0000256" key="3">
    <source>
        <dbReference type="ARBA" id="ARBA00023237"/>
    </source>
</evidence>
<name>A0A0S2HW33_9BACT</name>